<sequence length="382" mass="43991">MLESDHSNGCHWQRKLGGYITSMKNRAIACTLAAALLVAGLPFHGASAENVREKVKEIREKKADILDQISQKNAEMQKYEQTIREAQEEVKKIEKQVEPVQLELKKRMDEAEEVNKVFKQRLRFLYQKGEMNYMANVLAADSFNDFLTRFEYARLFIKQDYALFQKRMEKVREVEEQKKKYDQLIAKQQEEIKKAHDAFNKLMEEMKKDKSNLQKIHATEEYYEDELIEINLEEWRSGKLTFPYTGPMIRPAKVRESSGYGYRVHPVTGVGRMHEGIDYAGPVGTPIYAAADGVVVSSRSSSGYGWLITIYHGNKNGKRVFTRYAHSYPYQVKVRVGQQVYAGEQISSIGNNGLSTGPHLHFEVRYGYGDNPPAVNPKSWLR</sequence>
<dbReference type="SUPFAM" id="SSF51261">
    <property type="entry name" value="Duplicated hybrid motif"/>
    <property type="match status" value="1"/>
</dbReference>
<dbReference type="InterPro" id="IPR011055">
    <property type="entry name" value="Dup_hybrid_motif"/>
</dbReference>
<reference evidence="5 6" key="1">
    <citation type="submission" date="2016-10" db="EMBL/GenBank/DDBJ databases">
        <authorList>
            <person name="de Groot N.N."/>
        </authorList>
    </citation>
    <scope>NUCLEOTIDE SEQUENCE [LARGE SCALE GENOMIC DNA]</scope>
    <source>
        <strain evidence="5 6">DSM 46701</strain>
    </source>
</reference>
<dbReference type="Proteomes" id="UP000199695">
    <property type="component" value="Unassembled WGS sequence"/>
</dbReference>
<keyword evidence="1" id="KW-0732">Signal</keyword>
<dbReference type="CDD" id="cd12797">
    <property type="entry name" value="M23_peptidase"/>
    <property type="match status" value="1"/>
</dbReference>
<organism evidence="5 6">
    <name type="scientific">Lihuaxuella thermophila</name>
    <dbReference type="NCBI Taxonomy" id="1173111"/>
    <lineage>
        <taxon>Bacteria</taxon>
        <taxon>Bacillati</taxon>
        <taxon>Bacillota</taxon>
        <taxon>Bacilli</taxon>
        <taxon>Bacillales</taxon>
        <taxon>Thermoactinomycetaceae</taxon>
        <taxon>Lihuaxuella</taxon>
    </lineage>
</organism>
<feature type="coiled-coil region" evidence="2">
    <location>
        <begin position="167"/>
        <end position="205"/>
    </location>
</feature>
<dbReference type="Gene3D" id="2.70.70.10">
    <property type="entry name" value="Glucose Permease (Domain IIA)"/>
    <property type="match status" value="1"/>
</dbReference>
<feature type="domain" description="Peptidoglycan hydrolase PcsB coiled-coil" evidence="4">
    <location>
        <begin position="109"/>
        <end position="177"/>
    </location>
</feature>
<dbReference type="InterPro" id="IPR050570">
    <property type="entry name" value="Cell_wall_metabolism_enzyme"/>
</dbReference>
<dbReference type="InterPro" id="IPR016047">
    <property type="entry name" value="M23ase_b-sheet_dom"/>
</dbReference>
<protein>
    <submittedName>
        <fullName evidence="5">Peptidase family M23</fullName>
    </submittedName>
</protein>
<evidence type="ECO:0000256" key="2">
    <source>
        <dbReference type="SAM" id="Coils"/>
    </source>
</evidence>
<dbReference type="Pfam" id="PF01551">
    <property type="entry name" value="Peptidase_M23"/>
    <property type="match status" value="1"/>
</dbReference>
<name>A0A1H8GTR0_9BACL</name>
<feature type="domain" description="M23ase beta-sheet core" evidence="3">
    <location>
        <begin position="272"/>
        <end position="366"/>
    </location>
</feature>
<evidence type="ECO:0000256" key="1">
    <source>
        <dbReference type="ARBA" id="ARBA00022729"/>
    </source>
</evidence>
<dbReference type="InterPro" id="IPR057309">
    <property type="entry name" value="PcsB_CC"/>
</dbReference>
<gene>
    <name evidence="5" type="ORF">SAMN05444955_11249</name>
</gene>
<evidence type="ECO:0000259" key="4">
    <source>
        <dbReference type="Pfam" id="PF24568"/>
    </source>
</evidence>
<dbReference type="STRING" id="1173111.SAMN05444955_11249"/>
<dbReference type="AlphaFoldDB" id="A0A1H8GTR0"/>
<dbReference type="GO" id="GO:0004222">
    <property type="term" value="F:metalloendopeptidase activity"/>
    <property type="evidence" value="ECO:0007669"/>
    <property type="project" value="TreeGrafter"/>
</dbReference>
<dbReference type="Gene3D" id="6.10.250.3150">
    <property type="match status" value="1"/>
</dbReference>
<accession>A0A1H8GTR0</accession>
<evidence type="ECO:0000259" key="3">
    <source>
        <dbReference type="Pfam" id="PF01551"/>
    </source>
</evidence>
<evidence type="ECO:0000313" key="6">
    <source>
        <dbReference type="Proteomes" id="UP000199695"/>
    </source>
</evidence>
<dbReference type="OrthoDB" id="9805070at2"/>
<evidence type="ECO:0000313" key="5">
    <source>
        <dbReference type="EMBL" id="SEN46867.1"/>
    </source>
</evidence>
<dbReference type="PANTHER" id="PTHR21666:SF270">
    <property type="entry name" value="MUREIN HYDROLASE ACTIVATOR ENVC"/>
    <property type="match status" value="1"/>
</dbReference>
<dbReference type="EMBL" id="FOCQ01000012">
    <property type="protein sequence ID" value="SEN46867.1"/>
    <property type="molecule type" value="Genomic_DNA"/>
</dbReference>
<dbReference type="Pfam" id="PF24568">
    <property type="entry name" value="CC_PcsB"/>
    <property type="match status" value="1"/>
</dbReference>
<keyword evidence="2" id="KW-0175">Coiled coil</keyword>
<feature type="coiled-coil region" evidence="2">
    <location>
        <begin position="48"/>
        <end position="128"/>
    </location>
</feature>
<dbReference type="PANTHER" id="PTHR21666">
    <property type="entry name" value="PEPTIDASE-RELATED"/>
    <property type="match status" value="1"/>
</dbReference>
<keyword evidence="6" id="KW-1185">Reference proteome</keyword>
<proteinExistence type="predicted"/>